<feature type="transmembrane region" description="Helical" evidence="8">
    <location>
        <begin position="187"/>
        <end position="206"/>
    </location>
</feature>
<gene>
    <name evidence="9" type="ORF">PMF13cell1_01428</name>
</gene>
<sequence>MEMVLIISRQILVMFIYMFIGYILFRRKLITLEGSRSLANLLLYVILPCAILKSFNMPRSLEKTEVLLVSFVLGLIALVLAMAVSALIFRREPLNNFGAAFSNAGFMGIPLIEAAMGTEAVFYCASMIALLNVLQWTYGQAVISGKGQGHTCRNIVKNPLLISLLAGFVIYFLQIPVPSVVSSSINSISMMNAPAAMIILGVYLAQVRFSDIFTDVKLYLVSGVRLLLIPILTVIPLSLFYHRYHDICLALVIAASAPVGANVAVYAQKLEKNYTYAVKMVCLSTIISIVTLPVLVLAAEQIWK</sequence>
<comment type="subcellular location">
    <subcellularLocation>
        <location evidence="1">Cell membrane</location>
        <topology evidence="1">Multi-pass membrane protein</topology>
    </subcellularLocation>
</comment>
<reference evidence="9 10" key="1">
    <citation type="submission" date="2019-01" db="EMBL/GenBank/DDBJ databases">
        <title>PMF-metabolizing Aryl O-demethylase.</title>
        <authorList>
            <person name="Kim M."/>
        </authorList>
    </citation>
    <scope>NUCLEOTIDE SEQUENCE [LARGE SCALE GENOMIC DNA]</scope>
    <source>
        <strain evidence="9 10">PMF1</strain>
    </source>
</reference>
<dbReference type="Proteomes" id="UP000289794">
    <property type="component" value="Chromosome"/>
</dbReference>
<feature type="transmembrane region" description="Helical" evidence="8">
    <location>
        <begin position="67"/>
        <end position="89"/>
    </location>
</feature>
<evidence type="ECO:0000256" key="3">
    <source>
        <dbReference type="ARBA" id="ARBA00022448"/>
    </source>
</evidence>
<dbReference type="Pfam" id="PF03547">
    <property type="entry name" value="Mem_trans"/>
    <property type="match status" value="1"/>
</dbReference>
<evidence type="ECO:0000256" key="6">
    <source>
        <dbReference type="ARBA" id="ARBA00022989"/>
    </source>
</evidence>
<evidence type="ECO:0000256" key="4">
    <source>
        <dbReference type="ARBA" id="ARBA00022475"/>
    </source>
</evidence>
<dbReference type="Gene3D" id="1.20.1530.20">
    <property type="match status" value="1"/>
</dbReference>
<dbReference type="GO" id="GO:0005886">
    <property type="term" value="C:plasma membrane"/>
    <property type="evidence" value="ECO:0007669"/>
    <property type="project" value="UniProtKB-SubCell"/>
</dbReference>
<keyword evidence="6 8" id="KW-1133">Transmembrane helix</keyword>
<dbReference type="GO" id="GO:0055085">
    <property type="term" value="P:transmembrane transport"/>
    <property type="evidence" value="ECO:0007669"/>
    <property type="project" value="InterPro"/>
</dbReference>
<accession>A0A4P6LVR7</accession>
<keyword evidence="4" id="KW-1003">Cell membrane</keyword>
<dbReference type="EMBL" id="CP035945">
    <property type="protein sequence ID" value="QBE95902.1"/>
    <property type="molecule type" value="Genomic_DNA"/>
</dbReference>
<dbReference type="PANTHER" id="PTHR36838">
    <property type="entry name" value="AUXIN EFFLUX CARRIER FAMILY PROTEIN"/>
    <property type="match status" value="1"/>
</dbReference>
<keyword evidence="7 8" id="KW-0472">Membrane</keyword>
<dbReference type="InterPro" id="IPR004776">
    <property type="entry name" value="Mem_transp_PIN-like"/>
</dbReference>
<evidence type="ECO:0000256" key="7">
    <source>
        <dbReference type="ARBA" id="ARBA00023136"/>
    </source>
</evidence>
<evidence type="ECO:0000313" key="10">
    <source>
        <dbReference type="Proteomes" id="UP000289794"/>
    </source>
</evidence>
<evidence type="ECO:0008006" key="11">
    <source>
        <dbReference type="Google" id="ProtNLM"/>
    </source>
</evidence>
<organism evidence="9 10">
    <name type="scientific">Blautia producta</name>
    <dbReference type="NCBI Taxonomy" id="33035"/>
    <lineage>
        <taxon>Bacteria</taxon>
        <taxon>Bacillati</taxon>
        <taxon>Bacillota</taxon>
        <taxon>Clostridia</taxon>
        <taxon>Lachnospirales</taxon>
        <taxon>Lachnospiraceae</taxon>
        <taxon>Blautia</taxon>
    </lineage>
</organism>
<feature type="transmembrane region" description="Helical" evidence="8">
    <location>
        <begin position="37"/>
        <end position="55"/>
    </location>
</feature>
<name>A0A4P6LVR7_9FIRM</name>
<feature type="transmembrane region" description="Helical" evidence="8">
    <location>
        <begin position="160"/>
        <end position="181"/>
    </location>
</feature>
<keyword evidence="3" id="KW-0813">Transport</keyword>
<protein>
    <recommendedName>
        <fullName evidence="11">AEC family transporter</fullName>
    </recommendedName>
</protein>
<dbReference type="PANTHER" id="PTHR36838:SF1">
    <property type="entry name" value="SLR1864 PROTEIN"/>
    <property type="match status" value="1"/>
</dbReference>
<evidence type="ECO:0000256" key="5">
    <source>
        <dbReference type="ARBA" id="ARBA00022692"/>
    </source>
</evidence>
<comment type="similarity">
    <text evidence="2">Belongs to the auxin efflux carrier (TC 2.A.69) family.</text>
</comment>
<evidence type="ECO:0000256" key="8">
    <source>
        <dbReference type="SAM" id="Phobius"/>
    </source>
</evidence>
<evidence type="ECO:0000313" key="9">
    <source>
        <dbReference type="EMBL" id="QBE95902.1"/>
    </source>
</evidence>
<feature type="transmembrane region" description="Helical" evidence="8">
    <location>
        <begin position="6"/>
        <end position="25"/>
    </location>
</feature>
<keyword evidence="5 8" id="KW-0812">Transmembrane</keyword>
<feature type="transmembrane region" description="Helical" evidence="8">
    <location>
        <begin position="96"/>
        <end position="114"/>
    </location>
</feature>
<dbReference type="AlphaFoldDB" id="A0A4P6LVR7"/>
<feature type="transmembrane region" description="Helical" evidence="8">
    <location>
        <begin position="277"/>
        <end position="299"/>
    </location>
</feature>
<feature type="transmembrane region" description="Helical" evidence="8">
    <location>
        <begin position="218"/>
        <end position="241"/>
    </location>
</feature>
<dbReference type="InterPro" id="IPR038770">
    <property type="entry name" value="Na+/solute_symporter_sf"/>
</dbReference>
<dbReference type="KEGG" id="bpro:PMF13cell1_01428"/>
<evidence type="ECO:0000256" key="2">
    <source>
        <dbReference type="ARBA" id="ARBA00010145"/>
    </source>
</evidence>
<feature type="transmembrane region" description="Helical" evidence="8">
    <location>
        <begin position="247"/>
        <end position="265"/>
    </location>
</feature>
<feature type="transmembrane region" description="Helical" evidence="8">
    <location>
        <begin position="120"/>
        <end position="139"/>
    </location>
</feature>
<proteinExistence type="inferred from homology"/>
<evidence type="ECO:0000256" key="1">
    <source>
        <dbReference type="ARBA" id="ARBA00004651"/>
    </source>
</evidence>